<reference evidence="4 5" key="1">
    <citation type="submission" date="2016-04" db="EMBL/GenBank/DDBJ databases">
        <title>The genome of Intoshia linei affirms orthonectids as highly simplified spiralians.</title>
        <authorList>
            <person name="Mikhailov K.V."/>
            <person name="Slusarev G.S."/>
            <person name="Nikitin M.A."/>
            <person name="Logacheva M.D."/>
            <person name="Penin A."/>
            <person name="Aleoshin V."/>
            <person name="Panchin Y.V."/>
        </authorList>
    </citation>
    <scope>NUCLEOTIDE SEQUENCE [LARGE SCALE GENOMIC DNA]</scope>
    <source>
        <strain evidence="4">Intl2013</strain>
        <tissue evidence="4">Whole animal</tissue>
    </source>
</reference>
<dbReference type="AlphaFoldDB" id="A0A177AQL2"/>
<keyword evidence="5" id="KW-1185">Reference proteome</keyword>
<comment type="similarity">
    <text evidence="1">Belongs to the aldehyde dehydrogenase family.</text>
</comment>
<comment type="caution">
    <text evidence="4">The sequence shown here is derived from an EMBL/GenBank/DDBJ whole genome shotgun (WGS) entry which is preliminary data.</text>
</comment>
<feature type="non-terminal residue" evidence="4">
    <location>
        <position position="215"/>
    </location>
</feature>
<name>A0A177AQL2_9BILA</name>
<dbReference type="GO" id="GO:0006081">
    <property type="term" value="P:aldehyde metabolic process"/>
    <property type="evidence" value="ECO:0007669"/>
    <property type="project" value="InterPro"/>
</dbReference>
<organism evidence="4 5">
    <name type="scientific">Intoshia linei</name>
    <dbReference type="NCBI Taxonomy" id="1819745"/>
    <lineage>
        <taxon>Eukaryota</taxon>
        <taxon>Metazoa</taxon>
        <taxon>Spiralia</taxon>
        <taxon>Lophotrochozoa</taxon>
        <taxon>Mesozoa</taxon>
        <taxon>Orthonectida</taxon>
        <taxon>Rhopaluridae</taxon>
        <taxon>Intoshia</taxon>
    </lineage>
</organism>
<dbReference type="PANTHER" id="PTHR43570">
    <property type="entry name" value="ALDEHYDE DEHYDROGENASE"/>
    <property type="match status" value="1"/>
</dbReference>
<accession>A0A177AQL2</accession>
<evidence type="ECO:0000256" key="2">
    <source>
        <dbReference type="ARBA" id="ARBA00023002"/>
    </source>
</evidence>
<evidence type="ECO:0000313" key="5">
    <source>
        <dbReference type="Proteomes" id="UP000078046"/>
    </source>
</evidence>
<dbReference type="GO" id="GO:0005737">
    <property type="term" value="C:cytoplasm"/>
    <property type="evidence" value="ECO:0007669"/>
    <property type="project" value="TreeGrafter"/>
</dbReference>
<feature type="domain" description="Aldehyde dehydrogenase" evidence="3">
    <location>
        <begin position="76"/>
        <end position="215"/>
    </location>
</feature>
<dbReference type="InterPro" id="IPR016161">
    <property type="entry name" value="Ald_DH/histidinol_DH"/>
</dbReference>
<evidence type="ECO:0000256" key="1">
    <source>
        <dbReference type="ARBA" id="ARBA00009986"/>
    </source>
</evidence>
<gene>
    <name evidence="4" type="ORF">A3Q56_08031</name>
</gene>
<dbReference type="Pfam" id="PF00171">
    <property type="entry name" value="Aldedh"/>
    <property type="match status" value="1"/>
</dbReference>
<dbReference type="OrthoDB" id="440325at2759"/>
<keyword evidence="2" id="KW-0560">Oxidoreductase</keyword>
<proteinExistence type="inferred from homology"/>
<dbReference type="InterPro" id="IPR012394">
    <property type="entry name" value="Aldehyde_DH_NAD(P)"/>
</dbReference>
<protein>
    <recommendedName>
        <fullName evidence="3">Aldehyde dehydrogenase domain-containing protein</fullName>
    </recommendedName>
</protein>
<dbReference type="InterPro" id="IPR016162">
    <property type="entry name" value="Ald_DH_N"/>
</dbReference>
<dbReference type="EMBL" id="LWCA01001977">
    <property type="protein sequence ID" value="OAF64265.1"/>
    <property type="molecule type" value="Genomic_DNA"/>
</dbReference>
<dbReference type="GO" id="GO:0004029">
    <property type="term" value="F:aldehyde dehydrogenase (NAD+) activity"/>
    <property type="evidence" value="ECO:0007669"/>
    <property type="project" value="TreeGrafter"/>
</dbReference>
<dbReference type="SUPFAM" id="SSF53720">
    <property type="entry name" value="ALDH-like"/>
    <property type="match status" value="1"/>
</dbReference>
<dbReference type="Gene3D" id="3.40.605.10">
    <property type="entry name" value="Aldehyde Dehydrogenase, Chain A, domain 1"/>
    <property type="match status" value="1"/>
</dbReference>
<evidence type="ECO:0000313" key="4">
    <source>
        <dbReference type="EMBL" id="OAF64265.1"/>
    </source>
</evidence>
<dbReference type="Proteomes" id="UP000078046">
    <property type="component" value="Unassembled WGS sequence"/>
</dbReference>
<dbReference type="PANTHER" id="PTHR43570:SF16">
    <property type="entry name" value="ALDEHYDE DEHYDROGENASE TYPE III, ISOFORM Q"/>
    <property type="match status" value="1"/>
</dbReference>
<dbReference type="InterPro" id="IPR015590">
    <property type="entry name" value="Aldehyde_DH_dom"/>
</dbReference>
<evidence type="ECO:0000259" key="3">
    <source>
        <dbReference type="Pfam" id="PF00171"/>
    </source>
</evidence>
<sequence>MAQEREEMQKIINLQRLTSFKNRGNIEWRIKNIEKLEKILTDNFLELVENFHELKKCKFEVNIETELSIIDIHDGLANLKKWTNKKYLSKAFANTLDSVYILPEPLGCCLVITPWNYPIYIVFRNVIEHFLAGNCVILKLSEQIPIMSAYMKKLIENEFDSSVIKVYCGEVKQSEMLTSLNFDHISFTGSSQVGKLVYQKAAENLTPVLLELGGK</sequence>